<keyword evidence="3" id="KW-0238">DNA-binding</keyword>
<dbReference type="EMBL" id="JROU02001478">
    <property type="protein sequence ID" value="OEH76389.1"/>
    <property type="molecule type" value="Genomic_DNA"/>
</dbReference>
<keyword evidence="2" id="KW-0805">Transcription regulation</keyword>
<proteinExistence type="predicted"/>
<dbReference type="InterPro" id="IPR001471">
    <property type="entry name" value="AP2/ERF_dom"/>
</dbReference>
<evidence type="ECO:0000256" key="1">
    <source>
        <dbReference type="ARBA" id="ARBA00004123"/>
    </source>
</evidence>
<comment type="subcellular location">
    <subcellularLocation>
        <location evidence="1">Nucleus</location>
    </subcellularLocation>
</comment>
<evidence type="ECO:0000256" key="4">
    <source>
        <dbReference type="ARBA" id="ARBA00023163"/>
    </source>
</evidence>
<feature type="region of interest" description="Disordered" evidence="6">
    <location>
        <begin position="155"/>
        <end position="178"/>
    </location>
</feature>
<dbReference type="VEuPathDB" id="ToxoDB:LOC34620125"/>
<keyword evidence="10" id="KW-1185">Reference proteome</keyword>
<name>A0A1D3CYZ8_9EIME</name>
<feature type="region of interest" description="Disordered" evidence="6">
    <location>
        <begin position="889"/>
        <end position="959"/>
    </location>
</feature>
<evidence type="ECO:0000256" key="6">
    <source>
        <dbReference type="SAM" id="MobiDB-lite"/>
    </source>
</evidence>
<evidence type="ECO:0000259" key="8">
    <source>
        <dbReference type="Pfam" id="PF14733"/>
    </source>
</evidence>
<dbReference type="GO" id="GO:0005634">
    <property type="term" value="C:nucleus"/>
    <property type="evidence" value="ECO:0007669"/>
    <property type="project" value="UniProtKB-SubCell"/>
</dbReference>
<evidence type="ECO:0000256" key="2">
    <source>
        <dbReference type="ARBA" id="ARBA00023015"/>
    </source>
</evidence>
<feature type="domain" description="AP2/ERF" evidence="7">
    <location>
        <begin position="997"/>
        <end position="1050"/>
    </location>
</feature>
<dbReference type="InParanoid" id="A0A1D3CYZ8"/>
<dbReference type="Proteomes" id="UP000095192">
    <property type="component" value="Unassembled WGS sequence"/>
</dbReference>
<dbReference type="Gene3D" id="1.20.5.2050">
    <property type="match status" value="3"/>
</dbReference>
<dbReference type="Pfam" id="PF00847">
    <property type="entry name" value="AP2"/>
    <property type="match status" value="1"/>
</dbReference>
<dbReference type="VEuPathDB" id="ToxoDB:cyc_03434"/>
<protein>
    <submittedName>
        <fullName evidence="9">Uncharacterized protein</fullName>
    </submittedName>
</protein>
<organism evidence="9 10">
    <name type="scientific">Cyclospora cayetanensis</name>
    <dbReference type="NCBI Taxonomy" id="88456"/>
    <lineage>
        <taxon>Eukaryota</taxon>
        <taxon>Sar</taxon>
        <taxon>Alveolata</taxon>
        <taxon>Apicomplexa</taxon>
        <taxon>Conoidasida</taxon>
        <taxon>Coccidia</taxon>
        <taxon>Eucoccidiorida</taxon>
        <taxon>Eimeriorina</taxon>
        <taxon>Eimeriidae</taxon>
        <taxon>Cyclospora</taxon>
    </lineage>
</organism>
<keyword evidence="5" id="KW-0539">Nucleus</keyword>
<comment type="caution">
    <text evidence="9">The sequence shown here is derived from an EMBL/GenBank/DDBJ whole genome shotgun (WGS) entry which is preliminary data.</text>
</comment>
<dbReference type="Pfam" id="PF14733">
    <property type="entry name" value="ACDC"/>
    <property type="match status" value="1"/>
</dbReference>
<feature type="compositionally biased region" description="Polar residues" evidence="6">
    <location>
        <begin position="935"/>
        <end position="954"/>
    </location>
</feature>
<evidence type="ECO:0000313" key="9">
    <source>
        <dbReference type="EMBL" id="OEH76389.1"/>
    </source>
</evidence>
<gene>
    <name evidence="9" type="ORF">cyc_03434</name>
</gene>
<sequence length="1290" mass="141857">MACVTAASPSYEGAHFFRRSSPFGAISASVEADVASSDSKHCLTEHIPEQNNKSLSSRMGCYLPLNPFSSPVKSPAGCTVSNAPTPIRPSRDDLSPSKGSPWLGHPSLLSGESAGHIEKYIAKHDSTDGAERPPCMALPEDRYSPQKRLLLPLDESSIEGGNSETSPTPGRVQGSIDTPNDLLQNSAEEDSDVLVDKESCYPFGSNSCVARHRATQQYAQSAPDTSMCSSLWEMNAKTAPRLSYPWNATCGEVFCGEMQIQLNASESLREEELLSPLRKSPPTHENPRSVDTINKWKEQVGAVQDRSRLRSVECLDNADDGRLWLDHLEKLRGGAPKEEYKRERTRVVDALIRRAAAYPKVSGIYFDKHQLRWSVGWAHNGRRAAKYFPVKLFGMREGYDMAVSFKATKTTSMEAIRLSVANSDASELSNGITRNDNSADNRAVDSVGSGTHSGISIAPFTAGPKVALPIQRQPLVSSDAITHSHMWHGTPKSCAPYPTAPTGTIGLTESTSHQMASAKSAAHATAGTAPATLYRAPCSNRLLGSAWQESLTTPQIAKVEAVEPTSDTSNSSPATTEQATHRVPLGILHCRPNLTRWPYSATATVDQRTFWHPETVYDNERFDNQTILEPRLISTNPCYSASMQKPYVHGSEELGQLLAFTSPDHCVPRQKEISTMLLGAPTQSDSRQVEASINATAVALPAQPDMYSNKRRRTEKQLNPSAVLSTTQEQGFAQDSVVSASIRPLMNHESKAVTASPLYLQGTRAMCAPYDGESPNAGLAAESFNSFASRLGANEDWNVAGDQRGGLEARLLDSLGSKSTDADSGPIVPQRYERQSVHNLYHLHYTPGIHFDKHSLRWKATWYDISGHRKAKYFPIGVEKLSTRLVPPPDCVPSLESEPAPKVTHRDPEQRGSIADISPSADHLEGLKDEAMCGSSASTSDRPSDCSSAISNTGEELERSQLNRHEAFTNIGYDEERDRRLSVAPSRVLIRQASRLTRVPGVWFDKKQLRWACTFTDKESGKRRAEYFPIRHFGFLGARLLAVDTRQRMERFWSTTRISTKEHKQRQRGDVGLHGISEISEGTMSEISKTDGHHSLDAGLPDIWNKYVLEILQRNEPLDGSRYYPGDEAIFTLKAGCFLFTDGWGCCDANSVDRGDGTVKPISVWEEASNEAALGQAEEGGDDCIKTDSATPLSLGKQAILFLLADLRKRSLAALAPGMCPSDYAVYTNILQRHLVQIERAENCQSLEQYFVLFAGCIKRMKLPSHLCQAEQRRLIESIVELSLQPSLDQ</sequence>
<feature type="region of interest" description="Disordered" evidence="6">
    <location>
        <begin position="74"/>
        <end position="104"/>
    </location>
</feature>
<evidence type="ECO:0000259" key="7">
    <source>
        <dbReference type="Pfam" id="PF00847"/>
    </source>
</evidence>
<evidence type="ECO:0000313" key="10">
    <source>
        <dbReference type="Proteomes" id="UP000095192"/>
    </source>
</evidence>
<evidence type="ECO:0000256" key="3">
    <source>
        <dbReference type="ARBA" id="ARBA00023125"/>
    </source>
</evidence>
<dbReference type="InterPro" id="IPR028078">
    <property type="entry name" value="ACDC"/>
</dbReference>
<keyword evidence="4" id="KW-0804">Transcription</keyword>
<feature type="compositionally biased region" description="Basic and acidic residues" evidence="6">
    <location>
        <begin position="922"/>
        <end position="931"/>
    </location>
</feature>
<dbReference type="GO" id="GO:0003677">
    <property type="term" value="F:DNA binding"/>
    <property type="evidence" value="ECO:0007669"/>
    <property type="project" value="UniProtKB-KW"/>
</dbReference>
<feature type="domain" description="AP2-coincident C-terminal" evidence="8">
    <location>
        <begin position="1189"/>
        <end position="1278"/>
    </location>
</feature>
<evidence type="ECO:0000256" key="5">
    <source>
        <dbReference type="ARBA" id="ARBA00023242"/>
    </source>
</evidence>
<reference evidence="9 10" key="1">
    <citation type="journal article" date="2016" name="BMC Genomics">
        <title>Comparative genomics reveals Cyclospora cayetanensis possesses coccidia-like metabolism and invasion components but unique surface antigens.</title>
        <authorList>
            <person name="Liu S."/>
            <person name="Wang L."/>
            <person name="Zheng H."/>
            <person name="Xu Z."/>
            <person name="Roellig D.M."/>
            <person name="Li N."/>
            <person name="Frace M.A."/>
            <person name="Tang K."/>
            <person name="Arrowood M.J."/>
            <person name="Moss D.M."/>
            <person name="Zhang L."/>
            <person name="Feng Y."/>
            <person name="Xiao L."/>
        </authorList>
    </citation>
    <scope>NUCLEOTIDE SEQUENCE [LARGE SCALE GENOMIC DNA]</scope>
    <source>
        <strain evidence="9 10">CHN_HEN01</strain>
    </source>
</reference>
<accession>A0A1D3CYZ8</accession>
<feature type="compositionally biased region" description="Polar residues" evidence="6">
    <location>
        <begin position="159"/>
        <end position="168"/>
    </location>
</feature>
<dbReference type="GO" id="GO:0003700">
    <property type="term" value="F:DNA-binding transcription factor activity"/>
    <property type="evidence" value="ECO:0007669"/>
    <property type="project" value="InterPro"/>
</dbReference>